<dbReference type="Pfam" id="PF00106">
    <property type="entry name" value="adh_short"/>
    <property type="match status" value="1"/>
</dbReference>
<evidence type="ECO:0000313" key="5">
    <source>
        <dbReference type="EMBL" id="QRV42919.1"/>
    </source>
</evidence>
<dbReference type="PANTHER" id="PTHR43976">
    <property type="entry name" value="SHORT CHAIN DEHYDROGENASE"/>
    <property type="match status" value="1"/>
</dbReference>
<dbReference type="GeneID" id="63982025"/>
<proteinExistence type="inferred from homology"/>
<dbReference type="EMBL" id="CP070249">
    <property type="protein sequence ID" value="QRV42919.1"/>
    <property type="molecule type" value="Genomic_DNA"/>
</dbReference>
<dbReference type="Proteomes" id="UP000623926">
    <property type="component" value="Chromosome"/>
</dbReference>
<evidence type="ECO:0000256" key="2">
    <source>
        <dbReference type="ARBA" id="ARBA00023002"/>
    </source>
</evidence>
<dbReference type="InterPro" id="IPR020904">
    <property type="entry name" value="Sc_DH/Rdtase_CS"/>
</dbReference>
<dbReference type="InterPro" id="IPR036291">
    <property type="entry name" value="NAD(P)-bd_dom_sf"/>
</dbReference>
<organism evidence="4 7">
    <name type="scientific">Streptomyces californicus</name>
    <dbReference type="NCBI Taxonomy" id="67351"/>
    <lineage>
        <taxon>Bacteria</taxon>
        <taxon>Bacillati</taxon>
        <taxon>Actinomycetota</taxon>
        <taxon>Actinomycetes</taxon>
        <taxon>Kitasatosporales</taxon>
        <taxon>Streptomycetaceae</taxon>
        <taxon>Streptomyces</taxon>
    </lineage>
</organism>
<dbReference type="Proteomes" id="UP000598054">
    <property type="component" value="Chromosome"/>
</dbReference>
<evidence type="ECO:0000313" key="6">
    <source>
        <dbReference type="Proteomes" id="UP000598054"/>
    </source>
</evidence>
<comment type="similarity">
    <text evidence="1 3">Belongs to the short-chain dehydrogenases/reductases (SDR) family.</text>
</comment>
<dbReference type="PANTHER" id="PTHR43976:SF16">
    <property type="entry name" value="SHORT-CHAIN DEHYDROGENASE_REDUCTASE FAMILY PROTEIN"/>
    <property type="match status" value="1"/>
</dbReference>
<dbReference type="Gene3D" id="3.40.50.720">
    <property type="entry name" value="NAD(P)-binding Rossmann-like Domain"/>
    <property type="match status" value="1"/>
</dbReference>
<protein>
    <submittedName>
        <fullName evidence="4">SDR family NAD(P)-dependent oxidoreductase</fullName>
    </submittedName>
</protein>
<evidence type="ECO:0000313" key="4">
    <source>
        <dbReference type="EMBL" id="QRV34889.1"/>
    </source>
</evidence>
<reference evidence="6 7" key="1">
    <citation type="submission" date="2021-02" db="EMBL/GenBank/DDBJ databases">
        <title>FDA dAtabase for Regulatory Grade micrObial Sequences (FDA-ARGOS): Supporting development and validation of Infectious Disease Dx tests.</title>
        <authorList>
            <person name="Sproer C."/>
            <person name="Gronow S."/>
            <person name="Severitt S."/>
            <person name="Schroder I."/>
            <person name="Tallon L."/>
            <person name="Sadzewicz L."/>
            <person name="Zhao X."/>
            <person name="Boylan J."/>
            <person name="Ott S."/>
            <person name="Bowen H."/>
            <person name="Vavikolanu K."/>
            <person name="Mehta A."/>
            <person name="Aluvathingal J."/>
            <person name="Nadendla S."/>
            <person name="Lowell S."/>
            <person name="Myers T."/>
            <person name="Yan Y."/>
            <person name="Sichtig H."/>
        </authorList>
    </citation>
    <scope>NUCLEOTIDE SEQUENCE [LARGE SCALE GENOMIC DNA]</scope>
    <source>
        <strain evidence="5 6">FDAARGOS_1211</strain>
        <strain evidence="4 7">FDAARGOS_1212</strain>
    </source>
</reference>
<dbReference type="CDD" id="cd05374">
    <property type="entry name" value="17beta-HSD-like_SDR_c"/>
    <property type="match status" value="1"/>
</dbReference>
<accession>A0ABD7CWI7</accession>
<dbReference type="AlphaFoldDB" id="A0ABD7CWI7"/>
<dbReference type="InterPro" id="IPR002347">
    <property type="entry name" value="SDR_fam"/>
</dbReference>
<dbReference type="InterPro" id="IPR051911">
    <property type="entry name" value="SDR_oxidoreductase"/>
</dbReference>
<dbReference type="PRINTS" id="PR00080">
    <property type="entry name" value="SDRFAMILY"/>
</dbReference>
<evidence type="ECO:0000313" key="7">
    <source>
        <dbReference type="Proteomes" id="UP000623926"/>
    </source>
</evidence>
<dbReference type="EMBL" id="CP070245">
    <property type="protein sequence ID" value="QRV34889.1"/>
    <property type="molecule type" value="Genomic_DNA"/>
</dbReference>
<keyword evidence="6" id="KW-1185">Reference proteome</keyword>
<evidence type="ECO:0000256" key="1">
    <source>
        <dbReference type="ARBA" id="ARBA00006484"/>
    </source>
</evidence>
<gene>
    <name evidence="5" type="ORF">I6J41_20920</name>
    <name evidence="4" type="ORF">I6J42_13090</name>
</gene>
<evidence type="ECO:0000256" key="3">
    <source>
        <dbReference type="RuleBase" id="RU000363"/>
    </source>
</evidence>
<dbReference type="SUPFAM" id="SSF51735">
    <property type="entry name" value="NAD(P)-binding Rossmann-fold domains"/>
    <property type="match status" value="1"/>
</dbReference>
<dbReference type="NCBIfam" id="NF004824">
    <property type="entry name" value="PRK06180.1"/>
    <property type="match status" value="1"/>
</dbReference>
<keyword evidence="2" id="KW-0560">Oxidoreductase</keyword>
<dbReference type="RefSeq" id="WP_030112902.1">
    <property type="nucleotide sequence ID" value="NZ_CP070242.1"/>
</dbReference>
<name>A0ABD7CWI7_9ACTN</name>
<dbReference type="PRINTS" id="PR00081">
    <property type="entry name" value="GDHRDH"/>
</dbReference>
<sequence>MSVWFVTGASRGLGAEITREALERGHSVIATARDAAAVRGAYPDKPEGLLAVDADVTEPEQLTAAVEAGLAEFGRIDVVVNNAGHGLVGAIEETSDSAARALFDINVFGVLNTLRATLPALRAQRSGHVVNISSVGGFATAPAVGLYGASKFALEGISEALHGELAPLGIRVTIVEPGGFRTDFLNTSTSLRVEPASIADYAVGAGPVREGMAASDGRQQGDPVKAAKAIVDITEVDEPPLRLQLGADAVERVEAKLDRVRRELDAWRHVALSTAI</sequence>
<dbReference type="GO" id="GO:0016491">
    <property type="term" value="F:oxidoreductase activity"/>
    <property type="evidence" value="ECO:0007669"/>
    <property type="project" value="UniProtKB-KW"/>
</dbReference>
<dbReference type="PROSITE" id="PS00061">
    <property type="entry name" value="ADH_SHORT"/>
    <property type="match status" value="1"/>
</dbReference>